<evidence type="ECO:0000256" key="2">
    <source>
        <dbReference type="ARBA" id="ARBA00022475"/>
    </source>
</evidence>
<evidence type="ECO:0000256" key="11">
    <source>
        <dbReference type="SAM" id="Phobius"/>
    </source>
</evidence>
<dbReference type="Gene3D" id="3.30.2010.10">
    <property type="entry name" value="Metalloproteases ('zincins'), catalytic domain"/>
    <property type="match status" value="1"/>
</dbReference>
<keyword evidence="2" id="KW-1003">Cell membrane</keyword>
<dbReference type="InterPro" id="IPR050083">
    <property type="entry name" value="HtpX_protease"/>
</dbReference>
<keyword evidence="14" id="KW-1185">Reference proteome</keyword>
<dbReference type="InterPro" id="IPR001915">
    <property type="entry name" value="Peptidase_M48"/>
</dbReference>
<keyword evidence="4 11" id="KW-0812">Transmembrane</keyword>
<dbReference type="PANTHER" id="PTHR43221:SF2">
    <property type="entry name" value="PROTEASE HTPX HOMOLOG"/>
    <property type="match status" value="1"/>
</dbReference>
<keyword evidence="8 11" id="KW-1133">Transmembrane helix</keyword>
<evidence type="ECO:0000256" key="9">
    <source>
        <dbReference type="ARBA" id="ARBA00023049"/>
    </source>
</evidence>
<comment type="caution">
    <text evidence="13">The sequence shown here is derived from an EMBL/GenBank/DDBJ whole genome shotgun (WGS) entry which is preliminary data.</text>
</comment>
<feature type="transmembrane region" description="Helical" evidence="11">
    <location>
        <begin position="28"/>
        <end position="53"/>
    </location>
</feature>
<evidence type="ECO:0000256" key="3">
    <source>
        <dbReference type="ARBA" id="ARBA00022670"/>
    </source>
</evidence>
<accession>A0ABW8EUZ0</accession>
<comment type="cofactor">
    <cofactor evidence="1">
        <name>Zn(2+)</name>
        <dbReference type="ChEBI" id="CHEBI:29105"/>
    </cofactor>
</comment>
<gene>
    <name evidence="13" type="ORF">ACIPEN_05510</name>
</gene>
<name>A0ABW8EUZ0_9BURK</name>
<protein>
    <submittedName>
        <fullName evidence="13">M48 family metallopeptidase</fullName>
    </submittedName>
</protein>
<keyword evidence="3" id="KW-0645">Protease</keyword>
<evidence type="ECO:0000256" key="5">
    <source>
        <dbReference type="ARBA" id="ARBA00022723"/>
    </source>
</evidence>
<keyword evidence="7" id="KW-0862">Zinc</keyword>
<sequence>MENTYPQGPEGVPEDFTRPTAAYRRKAWLALSGLGLFMAFYLLLAGWFGLIAYRLLVTAVNTNQGAFGAFIAGLCAAFFAVFMIKALFPGKQEARRDDLELTPEQQPRLFEFLHRLADEAGAPRPHRVFVTPRVNAAVFYELSVLNLFYPSKKNLEIGLGLVNVLSLSEFKAVCAHEFGHFAQRSMAVGRWVYTAQQIAGKIVTKRDALDGFLDGLSRFDIRVAWVGWIMKTIVWSIRSVVDLLFRGVVLAQRALSREMEMQADLVAVSLTGSDTLVHALHRLSAADDAWDRAARFARGQASEKCVVGDVFAIQSRIIEHLSVVLGDPLYGKHPPLPVENPQAHRVFTADFAVPPTMWSTHPLNFEREANAKRRYFPSPADERSAWSIFDDADTLRREVSARVAGAADETPAPLETSLAKLDEQYDREYFNRAYRGIYLGRAVTLQSEFVDGLYDEGLKATVEDLGRLYPESIVADLERLRNLEKEVALLESLQDKTFVPADGVIRHRGRQLRRVELPAVLATARQELAQAKTAFFEHDRLCRSVHLALARELGRGWDVYLKQIISLLHYAEHSAAGLNEKLLALRKTFAVETAGQAKPGTDAVYRILYAAEEMYKSMAMVYTRAEPVVLDPSFEKHFGTESFAARLGKLELVPPTRENLGNWLNIVESWAGHTLQVLQTLDACALERMLQAEATVSAWARGQSVPDDAPTPPGLPAARDAFVADERLRNIRPGWRQRFQQAQGWWAGLARFTVAGGIIGTVVVTGLTLAKVDISIYNGLGRTVTVSVDGHTASIPPYASTKLSVGHQDSYRVETRDERGELMEAFDGDAGTSKTGLFYNVLSAAPLVRWRAVYGNAPSKPQENIGTPRWGNANAEVVFSEPPRTIPGKQGGTLGVLSGVGGGGPNETLGLVPAESTEAVILAHAKWDGAHDPNLLQWLGQLPQDRGVQGEILRVRMDRDSSDVASARLRQDAATPEEHAVLCREAQQRSSAAPDNPNLRYLAVRCIADRSEKDNAFADGQRRWPQHGWFAYAAAYAAQERGDLQGSMRLYTVAADQEPVLRDMLNLELARMQRLQARNPAADISAQARVSPSLRTLLLIDAGRASDDPGIQAYHLLAQGRLDEAVASAKGSTHEPRVLRLAAASSNASRALQERALALPLDVKRLDDAGLMAAVGLAIRADRDLVPYRAALAMLSRSNLPDRMDDPLYRFASALKAHRMDDAHKAISDLALPMRAQAYAMGVAALGVNAPAEWRMGARCLLFSYERPYFT</sequence>
<keyword evidence="10 11" id="KW-0472">Membrane</keyword>
<dbReference type="EMBL" id="JBIUZV010000002">
    <property type="protein sequence ID" value="MFJ3045269.1"/>
    <property type="molecule type" value="Genomic_DNA"/>
</dbReference>
<evidence type="ECO:0000256" key="8">
    <source>
        <dbReference type="ARBA" id="ARBA00022989"/>
    </source>
</evidence>
<keyword evidence="5" id="KW-0479">Metal-binding</keyword>
<feature type="transmembrane region" description="Helical" evidence="11">
    <location>
        <begin position="65"/>
        <end position="88"/>
    </location>
</feature>
<dbReference type="RefSeq" id="WP_402698738.1">
    <property type="nucleotide sequence ID" value="NZ_JBIUZV010000002.1"/>
</dbReference>
<dbReference type="Pfam" id="PF01435">
    <property type="entry name" value="Peptidase_M48"/>
    <property type="match status" value="1"/>
</dbReference>
<evidence type="ECO:0000259" key="12">
    <source>
        <dbReference type="Pfam" id="PF01435"/>
    </source>
</evidence>
<keyword evidence="9" id="KW-0482">Metalloprotease</keyword>
<keyword evidence="6" id="KW-0378">Hydrolase</keyword>
<dbReference type="PANTHER" id="PTHR43221">
    <property type="entry name" value="PROTEASE HTPX"/>
    <property type="match status" value="1"/>
</dbReference>
<evidence type="ECO:0000256" key="4">
    <source>
        <dbReference type="ARBA" id="ARBA00022692"/>
    </source>
</evidence>
<evidence type="ECO:0000313" key="14">
    <source>
        <dbReference type="Proteomes" id="UP001617427"/>
    </source>
</evidence>
<organism evidence="13 14">
    <name type="scientific">Herbaspirillum chlorophenolicum</name>
    <dbReference type="NCBI Taxonomy" id="211589"/>
    <lineage>
        <taxon>Bacteria</taxon>
        <taxon>Pseudomonadati</taxon>
        <taxon>Pseudomonadota</taxon>
        <taxon>Betaproteobacteria</taxon>
        <taxon>Burkholderiales</taxon>
        <taxon>Oxalobacteraceae</taxon>
        <taxon>Herbaspirillum</taxon>
    </lineage>
</organism>
<proteinExistence type="predicted"/>
<evidence type="ECO:0000313" key="13">
    <source>
        <dbReference type="EMBL" id="MFJ3045269.1"/>
    </source>
</evidence>
<evidence type="ECO:0000256" key="7">
    <source>
        <dbReference type="ARBA" id="ARBA00022833"/>
    </source>
</evidence>
<evidence type="ECO:0000256" key="1">
    <source>
        <dbReference type="ARBA" id="ARBA00001947"/>
    </source>
</evidence>
<feature type="transmembrane region" description="Helical" evidence="11">
    <location>
        <begin position="745"/>
        <end position="770"/>
    </location>
</feature>
<dbReference type="Proteomes" id="UP001617427">
    <property type="component" value="Unassembled WGS sequence"/>
</dbReference>
<evidence type="ECO:0000256" key="10">
    <source>
        <dbReference type="ARBA" id="ARBA00023136"/>
    </source>
</evidence>
<feature type="domain" description="Peptidase M48" evidence="12">
    <location>
        <begin position="103"/>
        <end position="373"/>
    </location>
</feature>
<dbReference type="CDD" id="cd07328">
    <property type="entry name" value="M48_Ste24p_like"/>
    <property type="match status" value="1"/>
</dbReference>
<evidence type="ECO:0000256" key="6">
    <source>
        <dbReference type="ARBA" id="ARBA00022801"/>
    </source>
</evidence>
<reference evidence="13 14" key="1">
    <citation type="submission" date="2024-10" db="EMBL/GenBank/DDBJ databases">
        <title>The Natural Products Discovery Center: Release of the First 8490 Sequenced Strains for Exploring Actinobacteria Biosynthetic Diversity.</title>
        <authorList>
            <person name="Kalkreuter E."/>
            <person name="Kautsar S.A."/>
            <person name="Yang D."/>
            <person name="Bader C.D."/>
            <person name="Teijaro C.N."/>
            <person name="Fluegel L."/>
            <person name="Davis C.M."/>
            <person name="Simpson J.R."/>
            <person name="Lauterbach L."/>
            <person name="Steele A.D."/>
            <person name="Gui C."/>
            <person name="Meng S."/>
            <person name="Li G."/>
            <person name="Viehrig K."/>
            <person name="Ye F."/>
            <person name="Su P."/>
            <person name="Kiefer A.F."/>
            <person name="Nichols A."/>
            <person name="Cepeda A.J."/>
            <person name="Yan W."/>
            <person name="Fan B."/>
            <person name="Jiang Y."/>
            <person name="Adhikari A."/>
            <person name="Zheng C.-J."/>
            <person name="Schuster L."/>
            <person name="Cowan T.M."/>
            <person name="Smanski M.J."/>
            <person name="Chevrette M.G."/>
            <person name="De Carvalho L.P.S."/>
            <person name="Shen B."/>
        </authorList>
    </citation>
    <scope>NUCLEOTIDE SEQUENCE [LARGE SCALE GENOMIC DNA]</scope>
    <source>
        <strain evidence="13 14">NPDC087045</strain>
    </source>
</reference>